<evidence type="ECO:0000256" key="1">
    <source>
        <dbReference type="ARBA" id="ARBA00022679"/>
    </source>
</evidence>
<dbReference type="Pfam" id="PF02515">
    <property type="entry name" value="CoA_transf_3"/>
    <property type="match status" value="1"/>
</dbReference>
<gene>
    <name evidence="3" type="ORF">OCS65_01660</name>
    <name evidence="2" type="ORF">RAJCM14343_0168</name>
</gene>
<accession>A0A059MJI3</accession>
<protein>
    <submittedName>
        <fullName evidence="2">CAIB/BAIF family protein</fullName>
    </submittedName>
    <submittedName>
        <fullName evidence="3">CoA transferase</fullName>
    </submittedName>
</protein>
<evidence type="ECO:0000313" key="5">
    <source>
        <dbReference type="Proteomes" id="UP001163947"/>
    </source>
</evidence>
<dbReference type="InterPro" id="IPR003673">
    <property type="entry name" value="CoA-Trfase_fam_III"/>
</dbReference>
<keyword evidence="4" id="KW-1185">Reference proteome</keyword>
<dbReference type="InterPro" id="IPR044855">
    <property type="entry name" value="CoA-Trfase_III_dom3_sf"/>
</dbReference>
<reference evidence="2 4" key="1">
    <citation type="journal article" date="2018" name="Biodegradation">
        <title>1,4-Dioxane degradation characteristics of Rhodococcus aetherivorans JCM 14343.</title>
        <authorList>
            <person name="Inoue D."/>
            <person name="Tsunoda T."/>
            <person name="Yamamoto N."/>
            <person name="Ike M."/>
            <person name="Sei K."/>
        </authorList>
    </citation>
    <scope>NUCLEOTIDE SEQUENCE [LARGE SCALE GENOMIC DNA]</scope>
    <source>
        <strain evidence="2 4">JCM 14343</strain>
    </source>
</reference>
<dbReference type="Proteomes" id="UP000325466">
    <property type="component" value="Unassembled WGS sequence"/>
</dbReference>
<organism evidence="3 5">
    <name type="scientific">Rhodococcus aetherivorans</name>
    <dbReference type="NCBI Taxonomy" id="191292"/>
    <lineage>
        <taxon>Bacteria</taxon>
        <taxon>Bacillati</taxon>
        <taxon>Actinomycetota</taxon>
        <taxon>Actinomycetes</taxon>
        <taxon>Mycobacteriales</taxon>
        <taxon>Nocardiaceae</taxon>
        <taxon>Rhodococcus</taxon>
    </lineage>
</organism>
<dbReference type="GO" id="GO:0008410">
    <property type="term" value="F:CoA-transferase activity"/>
    <property type="evidence" value="ECO:0007669"/>
    <property type="project" value="TreeGrafter"/>
</dbReference>
<dbReference type="AlphaFoldDB" id="A0A059MJI3"/>
<dbReference type="KEGG" id="rav:AAT18_26280"/>
<reference evidence="2" key="2">
    <citation type="submission" date="2019-10" db="EMBL/GenBank/DDBJ databases">
        <title>Draft genome sequence of Rhodococcus aetherivorans JCM 14343.</title>
        <authorList>
            <person name="Inoue D."/>
            <person name="Nakazawa M."/>
            <person name="Yamamoto N."/>
            <person name="Sei K."/>
            <person name="Ike M."/>
        </authorList>
    </citation>
    <scope>NUCLEOTIDE SEQUENCE</scope>
    <source>
        <strain evidence="2">JCM 14343</strain>
    </source>
</reference>
<sequence>MSRGALDGIVVADFTRVLAGPYATMMLADMGAEVVKIERPGTGDDTRAWGPPYDDEGSATYFNSVNRNKTSVVLDLASEDGRAEARRLVARADIVVENFRAGTMERLGLGYDELLDVNPGLIYCSVTGFGSGDGAALPGYDLLVQAVGGLMSITGPEAGTPTKVGVAVVDVLTGLHALAGILAALHHRERTGEGQRVETNLLSALLSSLVNQASAYLGAGVVPGILGNRHPSIAPYEVFTTKDRPLALAVGNDKQFTRLAETIGAPELATDPRFRSNPLRVAHREELCAEITSILVTAGADHWYDELSRVGVPAGPINDVAEAFEFARRLGLDAVVSVPGSATPQVGNPLSFSRTPVRYRSAPPPLGGAAD</sequence>
<dbReference type="Gene3D" id="3.30.1540.10">
    <property type="entry name" value="formyl-coa transferase, domain 3"/>
    <property type="match status" value="1"/>
</dbReference>
<dbReference type="SUPFAM" id="SSF89796">
    <property type="entry name" value="CoA-transferase family III (CaiB/BaiF)"/>
    <property type="match status" value="1"/>
</dbReference>
<dbReference type="PANTHER" id="PTHR48207">
    <property type="entry name" value="SUCCINATE--HYDROXYMETHYLGLUTARATE COA-TRANSFERASE"/>
    <property type="match status" value="1"/>
</dbReference>
<dbReference type="PANTHER" id="PTHR48207:SF3">
    <property type="entry name" value="SUCCINATE--HYDROXYMETHYLGLUTARATE COA-TRANSFERASE"/>
    <property type="match status" value="1"/>
</dbReference>
<dbReference type="InterPro" id="IPR050483">
    <property type="entry name" value="CoA-transferase_III_domain"/>
</dbReference>
<accession>A0A0F6VN74</accession>
<dbReference type="EMBL" id="CP106982">
    <property type="protein sequence ID" value="UYF94511.1"/>
    <property type="molecule type" value="Genomic_DNA"/>
</dbReference>
<accession>N1M4A9</accession>
<dbReference type="InterPro" id="IPR023606">
    <property type="entry name" value="CoA-Trfase_III_dom_1_sf"/>
</dbReference>
<proteinExistence type="predicted"/>
<dbReference type="Gene3D" id="3.40.50.10540">
    <property type="entry name" value="Crotonobetainyl-coa:carnitine coa-transferase, domain 1"/>
    <property type="match status" value="1"/>
</dbReference>
<name>A0A059MJI3_9NOCA</name>
<evidence type="ECO:0000313" key="3">
    <source>
        <dbReference type="EMBL" id="UYF94511.1"/>
    </source>
</evidence>
<dbReference type="GeneID" id="83619084"/>
<keyword evidence="1 3" id="KW-0808">Transferase</keyword>
<dbReference type="EMBL" id="BLAH01000005">
    <property type="protein sequence ID" value="GES34924.1"/>
    <property type="molecule type" value="Genomic_DNA"/>
</dbReference>
<evidence type="ECO:0000313" key="2">
    <source>
        <dbReference type="EMBL" id="GES34924.1"/>
    </source>
</evidence>
<dbReference type="Proteomes" id="UP001163947">
    <property type="component" value="Chromosome"/>
</dbReference>
<dbReference type="RefSeq" id="WP_006932154.1">
    <property type="nucleotide sequence ID" value="NZ_BAAAYP010000056.1"/>
</dbReference>
<reference evidence="3" key="3">
    <citation type="submission" date="2022-09" db="EMBL/GenBank/DDBJ databases">
        <title>The genome sequence of Rhodococcus aetherivorans N1.</title>
        <authorList>
            <person name="Jiang W."/>
        </authorList>
    </citation>
    <scope>NUCLEOTIDE SEQUENCE</scope>
    <source>
        <strain evidence="3">N1</strain>
    </source>
</reference>
<evidence type="ECO:0000313" key="4">
    <source>
        <dbReference type="Proteomes" id="UP000325466"/>
    </source>
</evidence>